<dbReference type="Proteomes" id="UP000194003">
    <property type="component" value="Unassembled WGS sequence"/>
</dbReference>
<dbReference type="AlphaFoldDB" id="A0A1Y2KA24"/>
<organism evidence="2 3">
    <name type="scientific">Magnetofaba australis IT-1</name>
    <dbReference type="NCBI Taxonomy" id="1434232"/>
    <lineage>
        <taxon>Bacteria</taxon>
        <taxon>Pseudomonadati</taxon>
        <taxon>Pseudomonadota</taxon>
        <taxon>Magnetococcia</taxon>
        <taxon>Magnetococcales</taxon>
        <taxon>Magnetococcaceae</taxon>
        <taxon>Magnetofaba</taxon>
    </lineage>
</organism>
<evidence type="ECO:0000313" key="3">
    <source>
        <dbReference type="Proteomes" id="UP000194003"/>
    </source>
</evidence>
<name>A0A1Y2KA24_9PROT</name>
<proteinExistence type="predicted"/>
<evidence type="ECO:0000313" key="2">
    <source>
        <dbReference type="EMBL" id="OSM08619.1"/>
    </source>
</evidence>
<sequence>MMENPFVKSAQNAKRGNPIRRRNAHGSWVRKAGDAFLDRARQLAMGRAAQGDQTALQQCVEQLEHGPAPVRQEQKLSQRVEIPTLCSAEDFERGIGRILDAVYARHISREEGRRLMAMLGTLRKIQNFS</sequence>
<feature type="region of interest" description="Disordered" evidence="1">
    <location>
        <begin position="1"/>
        <end position="22"/>
    </location>
</feature>
<reference evidence="2 3" key="1">
    <citation type="journal article" date="2016" name="BMC Genomics">
        <title>Combined genomic and structural analyses of a cultured magnetotactic bacterium reveals its niche adaptation to a dynamic environment.</title>
        <authorList>
            <person name="Araujo A.C."/>
            <person name="Morillo V."/>
            <person name="Cypriano J."/>
            <person name="Teixeira L.C."/>
            <person name="Leao P."/>
            <person name="Lyra S."/>
            <person name="Almeida L.G."/>
            <person name="Bazylinski D.A."/>
            <person name="Vasconcellos A.T."/>
            <person name="Abreu F."/>
            <person name="Lins U."/>
        </authorList>
    </citation>
    <scope>NUCLEOTIDE SEQUENCE [LARGE SCALE GENOMIC DNA]</scope>
    <source>
        <strain evidence="2 3">IT-1</strain>
    </source>
</reference>
<evidence type="ECO:0008006" key="4">
    <source>
        <dbReference type="Google" id="ProtNLM"/>
    </source>
</evidence>
<accession>A0A1Y2KA24</accession>
<evidence type="ECO:0000256" key="1">
    <source>
        <dbReference type="SAM" id="MobiDB-lite"/>
    </source>
</evidence>
<gene>
    <name evidence="2" type="ORF">MAIT1_02771</name>
</gene>
<comment type="caution">
    <text evidence="2">The sequence shown here is derived from an EMBL/GenBank/DDBJ whole genome shotgun (WGS) entry which is preliminary data.</text>
</comment>
<protein>
    <recommendedName>
        <fullName evidence="4">DUF5681 domain-containing protein</fullName>
    </recommendedName>
</protein>
<dbReference type="STRING" id="1434232.MAIT1_02771"/>
<keyword evidence="3" id="KW-1185">Reference proteome</keyword>
<dbReference type="EMBL" id="LVJN01000004">
    <property type="protein sequence ID" value="OSM08619.1"/>
    <property type="molecule type" value="Genomic_DNA"/>
</dbReference>